<proteinExistence type="predicted"/>
<dbReference type="InterPro" id="IPR010064">
    <property type="entry name" value="HK97-gp10_tail"/>
</dbReference>
<dbReference type="Proteomes" id="UP000224386">
    <property type="component" value="Unassembled WGS sequence"/>
</dbReference>
<evidence type="ECO:0008006" key="3">
    <source>
        <dbReference type="Google" id="ProtNLM"/>
    </source>
</evidence>
<dbReference type="RefSeq" id="WP_025117878.1">
    <property type="nucleotide sequence ID" value="NZ_NUMH01000062.1"/>
</dbReference>
<organism evidence="1 2">
    <name type="scientific">Bacillus cereus</name>
    <dbReference type="NCBI Taxonomy" id="1396"/>
    <lineage>
        <taxon>Bacteria</taxon>
        <taxon>Bacillati</taxon>
        <taxon>Bacillota</taxon>
        <taxon>Bacilli</taxon>
        <taxon>Bacillales</taxon>
        <taxon>Bacillaceae</taxon>
        <taxon>Bacillus</taxon>
        <taxon>Bacillus cereus group</taxon>
    </lineage>
</organism>
<dbReference type="Pfam" id="PF04883">
    <property type="entry name" value="HK97-gp10_like"/>
    <property type="match status" value="1"/>
</dbReference>
<accession>A0A2C1LUK5</accession>
<gene>
    <name evidence="1" type="ORF">COK05_08680</name>
</gene>
<evidence type="ECO:0000313" key="1">
    <source>
        <dbReference type="EMBL" id="PFQ47887.1"/>
    </source>
</evidence>
<dbReference type="EMBL" id="NVAP01000019">
    <property type="protein sequence ID" value="PFQ47887.1"/>
    <property type="molecule type" value="Genomic_DNA"/>
</dbReference>
<sequence>MTNTSEFMVTRNVEQVKEQLNKMMVERIISACNQLQREMKQTVSGSHNGVKYKIPRSSRTYIASKPGETFASRTGELQDSIKYGLHITDTEVVGTIGSQLKRAVYVENGTSTVEARPFFLKTFEKERGELKRTLGGEQ</sequence>
<comment type="caution">
    <text evidence="1">The sequence shown here is derived from an EMBL/GenBank/DDBJ whole genome shotgun (WGS) entry which is preliminary data.</text>
</comment>
<dbReference type="NCBIfam" id="TIGR01725">
    <property type="entry name" value="phge_HK97_gp10"/>
    <property type="match status" value="1"/>
</dbReference>
<evidence type="ECO:0000313" key="2">
    <source>
        <dbReference type="Proteomes" id="UP000224386"/>
    </source>
</evidence>
<name>A0A2C1LUK5_BACCE</name>
<reference evidence="1 2" key="1">
    <citation type="submission" date="2017-09" db="EMBL/GenBank/DDBJ databases">
        <title>Large-scale bioinformatics analysis of Bacillus genomes uncovers conserved roles of natural products in bacterial physiology.</title>
        <authorList>
            <consortium name="Agbiome Team Llc"/>
            <person name="Bleich R.M."/>
            <person name="Grubbs K.J."/>
            <person name="Santa Maria K.C."/>
            <person name="Allen S.E."/>
            <person name="Farag S."/>
            <person name="Shank E.A."/>
            <person name="Bowers A."/>
        </authorList>
    </citation>
    <scope>NUCLEOTIDE SEQUENCE [LARGE SCALE GENOMIC DNA]</scope>
    <source>
        <strain evidence="1 2">AFS070861</strain>
    </source>
</reference>
<protein>
    <recommendedName>
        <fullName evidence="3">HK97 gp10 family phage protein</fullName>
    </recommendedName>
</protein>
<dbReference type="AlphaFoldDB" id="A0A2C1LUK5"/>